<organism evidence="1">
    <name type="scientific">Archaeoglobus veneficus pleomorphic virus 1</name>
    <dbReference type="NCBI Taxonomy" id="3115750"/>
    <lineage>
        <taxon>Viruses</taxon>
        <taxon>Monodnaviria</taxon>
        <taxon>Trapavirae</taxon>
        <taxon>Calorviricota</taxon>
        <taxon>Caminiviricetes</taxon>
        <taxon>Ageovirales</taxon>
        <taxon>Thalassapleoviridae</taxon>
        <taxon>Avenivirus</taxon>
        <taxon>Avenivirus atlanticense</taxon>
    </lineage>
</organism>
<accession>A0AAT9JI89</accession>
<evidence type="ECO:0000313" key="1">
    <source>
        <dbReference type="EMBL" id="DBA54591.1"/>
    </source>
</evidence>
<reference evidence="1" key="1">
    <citation type="journal article" date="2024" name="ISME J.">
        <title>Pleomorphic viruses establish stable relationship with marine hyperthermophilic archaea.</title>
        <authorList>
            <person name="Baquero D.P."/>
            <person name="Bignon E.A."/>
            <person name="Krupovic M."/>
        </authorList>
    </citation>
    <scope>NUCLEOTIDE SEQUENCE</scope>
</reference>
<gene>
    <name evidence="1" type="ORF">AvPV1_gp09</name>
</gene>
<dbReference type="EMBL" id="BK065155">
    <property type="protein sequence ID" value="DBA54591.1"/>
    <property type="molecule type" value="Genomic_DNA"/>
</dbReference>
<protein>
    <submittedName>
        <fullName evidence="1">Uncharacterized protein</fullName>
    </submittedName>
</protein>
<proteinExistence type="predicted"/>
<sequence>MSRKRLSKGGVEIEAEEPLKKLQRLKTQRFIKQRQLSPHFLDPLGEHVYLVLHTAEARFGIEARKKLESILYPAQNVRILRELKKAGLYTKLDLLTPDGVDCEETKKEKRVKRVLEVEEDDWEE</sequence>
<name>A0AAT9JI89_9VIRU</name>